<dbReference type="InterPro" id="IPR052806">
    <property type="entry name" value="Fasciclin-like_AGP"/>
</dbReference>
<keyword evidence="4" id="KW-1185">Reference proteome</keyword>
<comment type="caution">
    <text evidence="3">The sequence shown here is derived from an EMBL/GenBank/DDBJ whole genome shotgun (WGS) entry which is preliminary data.</text>
</comment>
<name>A0ABC8QZ57_9AQUA</name>
<reference evidence="3 4" key="1">
    <citation type="submission" date="2024-02" db="EMBL/GenBank/DDBJ databases">
        <authorList>
            <person name="Vignale AGUSTIN F."/>
            <person name="Sosa J E."/>
            <person name="Modenutti C."/>
        </authorList>
    </citation>
    <scope>NUCLEOTIDE SEQUENCE [LARGE SCALE GENOMIC DNA]</scope>
</reference>
<feature type="chain" id="PRO_5044797561" description="UBC core domain-containing protein" evidence="1">
    <location>
        <begin position="25"/>
        <end position="353"/>
    </location>
</feature>
<protein>
    <recommendedName>
        <fullName evidence="2">UBC core domain-containing protein</fullName>
    </recommendedName>
</protein>
<dbReference type="Pfam" id="PF00179">
    <property type="entry name" value="UQ_con"/>
    <property type="match status" value="1"/>
</dbReference>
<sequence length="353" mass="38741">MCILMGRFAYRYFILLEMIQTAMSLQVESIVLSIISMLSSPNDESPANIEAAKEWRERMDVFKKKEHSVSGLYPLNFLLSLPFGTKIETLAPNRCLTITSTTATSSTANKVFINGAEISHPDLFNNGHILIHGLQGLVSHLSPLSCNVERMTSLSFPQQPTTPAFSIMRIMLKDAMLRLRISGYTVVSLALRDKYNELVNLRVMTVFALDDASIFTGGHSYVSNFQFHIVPNKLLRASDLVDLPAETVLPTAESGENLVVTTAGGGGPLAPMRINYVKIKNLDLVYNNRIVVHGLSTPFPHVHHQTGKDDFGEIGRTASEFARHASVGVCTCGIASPAPRIGSTVLMENQHAL</sequence>
<gene>
    <name evidence="3" type="ORF">ILEXP_LOCUS4899</name>
</gene>
<evidence type="ECO:0000259" key="2">
    <source>
        <dbReference type="PROSITE" id="PS50127"/>
    </source>
</evidence>
<accession>A0ABC8QZ57</accession>
<dbReference type="Gene3D" id="3.10.110.10">
    <property type="entry name" value="Ubiquitin Conjugating Enzyme"/>
    <property type="match status" value="1"/>
</dbReference>
<dbReference type="AlphaFoldDB" id="A0ABC8QZ57"/>
<feature type="signal peptide" evidence="1">
    <location>
        <begin position="1"/>
        <end position="24"/>
    </location>
</feature>
<evidence type="ECO:0000256" key="1">
    <source>
        <dbReference type="SAM" id="SignalP"/>
    </source>
</evidence>
<dbReference type="PANTHER" id="PTHR33985:SF2">
    <property type="entry name" value="EXPRESSED PROTEIN"/>
    <property type="match status" value="1"/>
</dbReference>
<proteinExistence type="predicted"/>
<dbReference type="SUPFAM" id="SSF54495">
    <property type="entry name" value="UBC-like"/>
    <property type="match status" value="1"/>
</dbReference>
<dbReference type="InterPro" id="IPR016135">
    <property type="entry name" value="UBQ-conjugating_enzyme/RWD"/>
</dbReference>
<dbReference type="InterPro" id="IPR000608">
    <property type="entry name" value="UBC"/>
</dbReference>
<dbReference type="SUPFAM" id="SSF82153">
    <property type="entry name" value="FAS1 domain"/>
    <property type="match status" value="1"/>
</dbReference>
<dbReference type="InterPro" id="IPR036378">
    <property type="entry name" value="FAS1_dom_sf"/>
</dbReference>
<organism evidence="3 4">
    <name type="scientific">Ilex paraguariensis</name>
    <name type="common">yerba mate</name>
    <dbReference type="NCBI Taxonomy" id="185542"/>
    <lineage>
        <taxon>Eukaryota</taxon>
        <taxon>Viridiplantae</taxon>
        <taxon>Streptophyta</taxon>
        <taxon>Embryophyta</taxon>
        <taxon>Tracheophyta</taxon>
        <taxon>Spermatophyta</taxon>
        <taxon>Magnoliopsida</taxon>
        <taxon>eudicotyledons</taxon>
        <taxon>Gunneridae</taxon>
        <taxon>Pentapetalae</taxon>
        <taxon>asterids</taxon>
        <taxon>campanulids</taxon>
        <taxon>Aquifoliales</taxon>
        <taxon>Aquifoliaceae</taxon>
        <taxon>Ilex</taxon>
    </lineage>
</organism>
<dbReference type="PANTHER" id="PTHR33985">
    <property type="entry name" value="OS02G0491300 PROTEIN-RELATED"/>
    <property type="match status" value="1"/>
</dbReference>
<dbReference type="Proteomes" id="UP001642360">
    <property type="component" value="Unassembled WGS sequence"/>
</dbReference>
<evidence type="ECO:0000313" key="3">
    <source>
        <dbReference type="EMBL" id="CAK9137858.1"/>
    </source>
</evidence>
<evidence type="ECO:0000313" key="4">
    <source>
        <dbReference type="Proteomes" id="UP001642360"/>
    </source>
</evidence>
<dbReference type="PROSITE" id="PS50127">
    <property type="entry name" value="UBC_2"/>
    <property type="match status" value="1"/>
</dbReference>
<keyword evidence="1" id="KW-0732">Signal</keyword>
<dbReference type="EMBL" id="CAUOFW020000838">
    <property type="protein sequence ID" value="CAK9137858.1"/>
    <property type="molecule type" value="Genomic_DNA"/>
</dbReference>
<feature type="domain" description="UBC core" evidence="2">
    <location>
        <begin position="1"/>
        <end position="75"/>
    </location>
</feature>